<dbReference type="EMBL" id="CP003944">
    <property type="protein sequence ID" value="AFZ49425.1"/>
    <property type="molecule type" value="Genomic_DNA"/>
</dbReference>
<sequence>MIAGEADKGLRLILWFLLGIALLFLGQLSPIFAFFGVFIFPYIWIRAIVITASALQNPSERNTNNRWDESGGAPR</sequence>
<keyword evidence="3" id="KW-1185">Reference proteome</keyword>
<dbReference type="RefSeq" id="WP_015228437.1">
    <property type="nucleotide sequence ID" value="NC_019780.1"/>
</dbReference>
<proteinExistence type="predicted"/>
<reference evidence="2" key="1">
    <citation type="submission" date="2012-04" db="EMBL/GenBank/DDBJ databases">
        <title>Finished genome of Dactylococcopsis salina PCC 8305.</title>
        <authorList>
            <consortium name="US DOE Joint Genome Institute"/>
            <person name="Gugger M."/>
            <person name="Coursin T."/>
            <person name="Rippka R."/>
            <person name="Tandeau De Marsac N."/>
            <person name="Huntemann M."/>
            <person name="Wei C.-L."/>
            <person name="Han J."/>
            <person name="Detter J.C."/>
            <person name="Han C."/>
            <person name="Tapia R."/>
            <person name="Daligault H."/>
            <person name="Chen A."/>
            <person name="Krypides N."/>
            <person name="Mavromatis K."/>
            <person name="Markowitz V."/>
            <person name="Szeto E."/>
            <person name="Ivanova N."/>
            <person name="Ovchinnikova G."/>
            <person name="Pagani I."/>
            <person name="Pati A."/>
            <person name="Goodwin L."/>
            <person name="Peters L."/>
            <person name="Pitluck S."/>
            <person name="Woyke T."/>
            <person name="Kerfeld C."/>
        </authorList>
    </citation>
    <scope>NUCLEOTIDE SEQUENCE [LARGE SCALE GENOMIC DNA]</scope>
    <source>
        <strain evidence="2">PCC 8305</strain>
    </source>
</reference>
<keyword evidence="1" id="KW-0472">Membrane</keyword>
<protein>
    <submittedName>
        <fullName evidence="2">Uncharacterized protein</fullName>
    </submittedName>
</protein>
<dbReference type="KEGG" id="dsl:Dacsa_0658"/>
<keyword evidence="1" id="KW-0812">Transmembrane</keyword>
<feature type="transmembrane region" description="Helical" evidence="1">
    <location>
        <begin position="12"/>
        <end position="45"/>
    </location>
</feature>
<name>K9YSU8_DACS8</name>
<evidence type="ECO:0000256" key="1">
    <source>
        <dbReference type="SAM" id="Phobius"/>
    </source>
</evidence>
<evidence type="ECO:0000313" key="2">
    <source>
        <dbReference type="EMBL" id="AFZ49425.1"/>
    </source>
</evidence>
<organism evidence="2 3">
    <name type="scientific">Dactylococcopsis salina (strain PCC 8305)</name>
    <name type="common">Myxobactron salinum</name>
    <dbReference type="NCBI Taxonomy" id="13035"/>
    <lineage>
        <taxon>Bacteria</taxon>
        <taxon>Bacillati</taxon>
        <taxon>Cyanobacteriota</taxon>
        <taxon>Cyanophyceae</taxon>
        <taxon>Nodosilineales</taxon>
        <taxon>Cymatolegaceae</taxon>
        <taxon>Dactylococcopsis</taxon>
    </lineage>
</organism>
<keyword evidence="1" id="KW-1133">Transmembrane helix</keyword>
<dbReference type="HOGENOM" id="CLU_2665013_0_0_3"/>
<gene>
    <name evidence="2" type="ORF">Dacsa_0658</name>
</gene>
<dbReference type="Proteomes" id="UP000010482">
    <property type="component" value="Chromosome"/>
</dbReference>
<accession>K9YSU8</accession>
<evidence type="ECO:0000313" key="3">
    <source>
        <dbReference type="Proteomes" id="UP000010482"/>
    </source>
</evidence>
<dbReference type="AlphaFoldDB" id="K9YSU8"/>